<dbReference type="Proteomes" id="UP001642501">
    <property type="component" value="Unassembled WGS sequence"/>
</dbReference>
<dbReference type="EMBL" id="CAWUOM010000004">
    <property type="protein sequence ID" value="CAK7263289.1"/>
    <property type="molecule type" value="Genomic_DNA"/>
</dbReference>
<feature type="compositionally biased region" description="Low complexity" evidence="1">
    <location>
        <begin position="521"/>
        <end position="543"/>
    </location>
</feature>
<proteinExistence type="predicted"/>
<feature type="region of interest" description="Disordered" evidence="1">
    <location>
        <begin position="391"/>
        <end position="426"/>
    </location>
</feature>
<protein>
    <recommendedName>
        <fullName evidence="4">Gastric mucin-like protein</fullName>
    </recommendedName>
</protein>
<organism evidence="2 3">
    <name type="scientific">Sporothrix epigloea</name>
    <dbReference type="NCBI Taxonomy" id="1892477"/>
    <lineage>
        <taxon>Eukaryota</taxon>
        <taxon>Fungi</taxon>
        <taxon>Dikarya</taxon>
        <taxon>Ascomycota</taxon>
        <taxon>Pezizomycotina</taxon>
        <taxon>Sordariomycetes</taxon>
        <taxon>Sordariomycetidae</taxon>
        <taxon>Ophiostomatales</taxon>
        <taxon>Ophiostomataceae</taxon>
        <taxon>Sporothrix</taxon>
    </lineage>
</organism>
<reference evidence="2 3" key="1">
    <citation type="submission" date="2024-01" db="EMBL/GenBank/DDBJ databases">
        <authorList>
            <person name="Allen C."/>
            <person name="Tagirdzhanova G."/>
        </authorList>
    </citation>
    <scope>NUCLEOTIDE SEQUENCE [LARGE SCALE GENOMIC DNA]</scope>
    <source>
        <strain evidence="2 3">CBS 573.63</strain>
    </source>
</reference>
<feature type="compositionally biased region" description="Polar residues" evidence="1">
    <location>
        <begin position="391"/>
        <end position="407"/>
    </location>
</feature>
<evidence type="ECO:0000313" key="3">
    <source>
        <dbReference type="Proteomes" id="UP001642501"/>
    </source>
</evidence>
<feature type="compositionally biased region" description="Polar residues" evidence="1">
    <location>
        <begin position="416"/>
        <end position="426"/>
    </location>
</feature>
<feature type="compositionally biased region" description="Acidic residues" evidence="1">
    <location>
        <begin position="1236"/>
        <end position="1250"/>
    </location>
</feature>
<accession>A0ABP0D507</accession>
<feature type="compositionally biased region" description="Polar residues" evidence="1">
    <location>
        <begin position="1310"/>
        <end position="1343"/>
    </location>
</feature>
<evidence type="ECO:0008006" key="4">
    <source>
        <dbReference type="Google" id="ProtNLM"/>
    </source>
</evidence>
<sequence>MAKSRPQYSGIILALEGRTQDALEIQLRLLPSSPHILVLPSLQEYLEVDCQDVVSFAPSNSSTSYVSCAPSSYASSKPKTHTSAFDARHYVRSVYAAATARQAIVLNFLENDNICGEIHETITPPQKTVFLNGGTATSHALCIEAIREHDAAAGGSLERAALIFDKLVGNGFAGLRDEPAVPSMQERSRLNVAAEDGDEGVIDEDDSPMTKAMRAADALDRKTKSLQPNTHIFDPTITNKPRSRSLSLPVYGEDSALLNVDCQQNRASPSNLESRGDITGAVSNVHNLLQLEDSTNQSASSTPATNGSVIRSVSLGPSSRGRTICRRPFCARSQFDDTKAALRENDMGETLCYHQCHQSQPQRARSLERKLLALTNNNALGVNMDHFFSASSRETSSVRPQPSSSNRLKARASGKDMSTSRNSIDCSTGVSPNGTVIYEPFLSLFEDIVIRFDDDVESSTLKCTSALDLAIQRFQDTETARRNRHDNVTAQNVHSKQTVENVQSLLGRRTISSALPETPVSSSHSYSSSTSSTASSSRARTTADPIASTSSVDDYDPFAPHEYNAGPQPPLHFKSPLAKQQRAPQSIETPDPLTPARSPSPTQLVDDEPDDSSTRFHVLATAKFSSILALHNALRSFLSTFLSQELTRSSSVGETDAENTVENPISDIFFSTPGSASNNLWVPLFETAHQTRAKEQSNVRAANFVLAIGSQHDVPFDLMSRITGRLDALGCQSDLGITRGGRLDLRYLIANAMQTLKAQRAWSYEKCADLSSLNWLATSMSSSTSLSSTRASYALATLIIAQLDLYLRSCPTSSPSPSAARLFLLDYPSELLPVVLALRQLMGQNMAQVATVIADSDPQYQKDDCHQSFQALPQAPLSSQSKLFSSLTYKPPSKEPLYKDADYLLTSAAGGIDIAKFVAAVRKKLLLSVMLAPVAIPTAANTVEATFPHGLVPLNLASPQNKKTGRYSVSSSVSSAAGSMGANGYTRSIDSKLQSPTYAKDPMLSPTLLSPPSVNSISSPRHRASMALENEKRYSSTSSGITRPHPRPLPLKIFLNGPTTYSASATLPVASPALSCISMQSMQSQASSLQSFQSQSEPWYTVAKATGYMVAATALAPAPVLHPNGRLVAKEIQVSGPAAARRAKEQQALEAILAHSSGISISSAQSDRGNFGNLESPALSCDENYVLDISRLDNDNLKRTIPRNSVRNSSVTTQVHEYGHVSINGTGDYSDSHNDEEYESGPDEDDFENDPDMRRLMPLFMRDRVALLAAKEAAGVRDVRPAPLRMDLSQQTRLAAPRPGSVSAARAATASPQQSMASLRAKASTNSIHSQYSQHGNGSLTSKSGHEGRKALRWLGLA</sequence>
<evidence type="ECO:0000256" key="1">
    <source>
        <dbReference type="SAM" id="MobiDB-lite"/>
    </source>
</evidence>
<gene>
    <name evidence="2" type="ORF">SEPCBS57363_000488</name>
</gene>
<feature type="region of interest" description="Disordered" evidence="1">
    <location>
        <begin position="1213"/>
        <end position="1250"/>
    </location>
</feature>
<name>A0ABP0D507_9PEZI</name>
<keyword evidence="3" id="KW-1185">Reference proteome</keyword>
<feature type="region of interest" description="Disordered" evidence="1">
    <location>
        <begin position="1308"/>
        <end position="1346"/>
    </location>
</feature>
<comment type="caution">
    <text evidence="2">The sequence shown here is derived from an EMBL/GenBank/DDBJ whole genome shotgun (WGS) entry which is preliminary data.</text>
</comment>
<feature type="region of interest" description="Disordered" evidence="1">
    <location>
        <begin position="513"/>
        <end position="611"/>
    </location>
</feature>
<feature type="region of interest" description="Disordered" evidence="1">
    <location>
        <begin position="295"/>
        <end position="317"/>
    </location>
</feature>
<evidence type="ECO:0000313" key="2">
    <source>
        <dbReference type="EMBL" id="CAK7263289.1"/>
    </source>
</evidence>